<proteinExistence type="predicted"/>
<dbReference type="KEGG" id="slut:H9L13_12350"/>
<keyword evidence="2" id="KW-1185">Reference proteome</keyword>
<gene>
    <name evidence="1" type="ORF">H9L13_12350</name>
</gene>
<evidence type="ECO:0000313" key="1">
    <source>
        <dbReference type="EMBL" id="QNN67368.1"/>
    </source>
</evidence>
<accession>A0A7G9SHP3</accession>
<organism evidence="1 2">
    <name type="scientific">Sphingomonas lutea</name>
    <dbReference type="NCBI Taxonomy" id="1045317"/>
    <lineage>
        <taxon>Bacteria</taxon>
        <taxon>Pseudomonadati</taxon>
        <taxon>Pseudomonadota</taxon>
        <taxon>Alphaproteobacteria</taxon>
        <taxon>Sphingomonadales</taxon>
        <taxon>Sphingomonadaceae</taxon>
        <taxon>Sphingomonas</taxon>
    </lineage>
</organism>
<dbReference type="RefSeq" id="WP_187537957.1">
    <property type="nucleotide sequence ID" value="NZ_CP060718.1"/>
</dbReference>
<dbReference type="AlphaFoldDB" id="A0A7G9SHP3"/>
<protein>
    <submittedName>
        <fullName evidence="1">Uncharacterized protein</fullName>
    </submittedName>
</protein>
<dbReference type="Proteomes" id="UP000515971">
    <property type="component" value="Chromosome"/>
</dbReference>
<dbReference type="EMBL" id="CP060718">
    <property type="protein sequence ID" value="QNN67368.1"/>
    <property type="molecule type" value="Genomic_DNA"/>
</dbReference>
<sequence>MEAPLTLEDLTALLRGEKGGDDRARQDAIACYLSAGDGWRDAVKKLGGAFAPGAKS</sequence>
<name>A0A7G9SHP3_9SPHN</name>
<reference evidence="1 2" key="1">
    <citation type="submission" date="2020-08" db="EMBL/GenBank/DDBJ databases">
        <title>Genome sequence of Sphingomonas lutea KCTC 23642T.</title>
        <authorList>
            <person name="Hyun D.-W."/>
            <person name="Bae J.-W."/>
        </authorList>
    </citation>
    <scope>NUCLEOTIDE SEQUENCE [LARGE SCALE GENOMIC DNA]</scope>
    <source>
        <strain evidence="1 2">KCTC 23642</strain>
    </source>
</reference>
<evidence type="ECO:0000313" key="2">
    <source>
        <dbReference type="Proteomes" id="UP000515971"/>
    </source>
</evidence>